<proteinExistence type="predicted"/>
<dbReference type="AlphaFoldDB" id="A0AAV2PA41"/>
<reference evidence="1" key="1">
    <citation type="submission" date="2024-04" db="EMBL/GenBank/DDBJ databases">
        <authorList>
            <consortium name="Molecular Ecology Group"/>
        </authorList>
    </citation>
    <scope>NUCLEOTIDE SEQUENCE</scope>
</reference>
<gene>
    <name evidence="1" type="ORF">LPLAT_LOCUS14182</name>
</gene>
<name>A0AAV2PA41_9HYME</name>
<dbReference type="EMBL" id="OZ034832">
    <property type="protein sequence ID" value="CAL1689212.1"/>
    <property type="molecule type" value="Genomic_DNA"/>
</dbReference>
<protein>
    <submittedName>
        <fullName evidence="1">Uncharacterized protein</fullName>
    </submittedName>
</protein>
<evidence type="ECO:0000313" key="1">
    <source>
        <dbReference type="EMBL" id="CAL1689212.1"/>
    </source>
</evidence>
<evidence type="ECO:0000313" key="2">
    <source>
        <dbReference type="Proteomes" id="UP001497644"/>
    </source>
</evidence>
<sequence length="74" mass="8450">MHLPIAVPRIPRKQYFIAEVRQKPTGPKSLSLTLMSFSRSKVYGPEGMSTKHKTEKHAKINVTESSFSYCDERP</sequence>
<dbReference type="Proteomes" id="UP001497644">
    <property type="component" value="Chromosome 9"/>
</dbReference>
<organism evidence="1 2">
    <name type="scientific">Lasius platythorax</name>
    <dbReference type="NCBI Taxonomy" id="488582"/>
    <lineage>
        <taxon>Eukaryota</taxon>
        <taxon>Metazoa</taxon>
        <taxon>Ecdysozoa</taxon>
        <taxon>Arthropoda</taxon>
        <taxon>Hexapoda</taxon>
        <taxon>Insecta</taxon>
        <taxon>Pterygota</taxon>
        <taxon>Neoptera</taxon>
        <taxon>Endopterygota</taxon>
        <taxon>Hymenoptera</taxon>
        <taxon>Apocrita</taxon>
        <taxon>Aculeata</taxon>
        <taxon>Formicoidea</taxon>
        <taxon>Formicidae</taxon>
        <taxon>Formicinae</taxon>
        <taxon>Lasius</taxon>
        <taxon>Lasius</taxon>
    </lineage>
</organism>
<accession>A0AAV2PA41</accession>
<keyword evidence="2" id="KW-1185">Reference proteome</keyword>